<feature type="compositionally biased region" description="Basic and acidic residues" evidence="1">
    <location>
        <begin position="71"/>
        <end position="85"/>
    </location>
</feature>
<dbReference type="EMBL" id="DS268111">
    <property type="protein sequence ID" value="KMM68510.1"/>
    <property type="molecule type" value="Genomic_DNA"/>
</dbReference>
<dbReference type="AlphaFoldDB" id="A0A0J6FGM1"/>
<organism evidence="2 3">
    <name type="scientific">Coccidioides posadasii RMSCC 3488</name>
    <dbReference type="NCBI Taxonomy" id="454284"/>
    <lineage>
        <taxon>Eukaryota</taxon>
        <taxon>Fungi</taxon>
        <taxon>Dikarya</taxon>
        <taxon>Ascomycota</taxon>
        <taxon>Pezizomycotina</taxon>
        <taxon>Eurotiomycetes</taxon>
        <taxon>Eurotiomycetidae</taxon>
        <taxon>Onygenales</taxon>
        <taxon>Onygenaceae</taxon>
        <taxon>Coccidioides</taxon>
    </lineage>
</organism>
<name>A0A0J6FGM1_COCPO</name>
<evidence type="ECO:0000313" key="3">
    <source>
        <dbReference type="Proteomes" id="UP000054567"/>
    </source>
</evidence>
<reference evidence="3" key="2">
    <citation type="journal article" date="2009" name="Genome Res.">
        <title>Comparative genomic analyses of the human fungal pathogens Coccidioides and their relatives.</title>
        <authorList>
            <person name="Sharpton T.J."/>
            <person name="Stajich J.E."/>
            <person name="Rounsley S.D."/>
            <person name="Gardner M.J."/>
            <person name="Wortman J.R."/>
            <person name="Jordar V.S."/>
            <person name="Maiti R."/>
            <person name="Kodira C.D."/>
            <person name="Neafsey D.E."/>
            <person name="Zeng Q."/>
            <person name="Hung C.-Y."/>
            <person name="McMahan C."/>
            <person name="Muszewska A."/>
            <person name="Grynberg M."/>
            <person name="Mandel M.A."/>
            <person name="Kellner E.M."/>
            <person name="Barker B.M."/>
            <person name="Galgiani J.N."/>
            <person name="Orbach M.J."/>
            <person name="Kirkland T.N."/>
            <person name="Cole G.T."/>
            <person name="Henn M.R."/>
            <person name="Birren B.W."/>
            <person name="Taylor J.W."/>
        </authorList>
    </citation>
    <scope>NUCLEOTIDE SEQUENCE [LARGE SCALE GENOMIC DNA]</scope>
    <source>
        <strain evidence="3">RMSCC 3488</strain>
    </source>
</reference>
<protein>
    <submittedName>
        <fullName evidence="2">Uncharacterized protein</fullName>
    </submittedName>
</protein>
<evidence type="ECO:0000313" key="2">
    <source>
        <dbReference type="EMBL" id="KMM68510.1"/>
    </source>
</evidence>
<gene>
    <name evidence="2" type="ORF">CPAG_04837</name>
</gene>
<sequence length="85" mass="8796">MSSDIRTGEKPLVAKLELPVRLAILQPITSTFSSGLKLTLHHDIAASLSALTGNVGGGKAAATEAKNGKSTRGERIAEGSSRPEQ</sequence>
<accession>A0A0J6FGM1</accession>
<reference evidence="3" key="3">
    <citation type="journal article" date="2010" name="Genome Res.">
        <title>Population genomic sequencing of Coccidioides fungi reveals recent hybridization and transposon control.</title>
        <authorList>
            <person name="Neafsey D.E."/>
            <person name="Barker B.M."/>
            <person name="Sharpton T.J."/>
            <person name="Stajich J.E."/>
            <person name="Park D.J."/>
            <person name="Whiston E."/>
            <person name="Hung C.-Y."/>
            <person name="McMahan C."/>
            <person name="White J."/>
            <person name="Sykes S."/>
            <person name="Heiman D."/>
            <person name="Young S."/>
            <person name="Zeng Q."/>
            <person name="Abouelleil A."/>
            <person name="Aftuck L."/>
            <person name="Bessette D."/>
            <person name="Brown A."/>
            <person name="FitzGerald M."/>
            <person name="Lui A."/>
            <person name="Macdonald J.P."/>
            <person name="Priest M."/>
            <person name="Orbach M.J."/>
            <person name="Galgiani J.N."/>
            <person name="Kirkland T.N."/>
            <person name="Cole G.T."/>
            <person name="Birren B.W."/>
            <person name="Henn M.R."/>
            <person name="Taylor J.W."/>
            <person name="Rounsley S.D."/>
        </authorList>
    </citation>
    <scope>NUCLEOTIDE SEQUENCE [LARGE SCALE GENOMIC DNA]</scope>
    <source>
        <strain evidence="3">RMSCC 3488</strain>
    </source>
</reference>
<feature type="region of interest" description="Disordered" evidence="1">
    <location>
        <begin position="54"/>
        <end position="85"/>
    </location>
</feature>
<evidence type="ECO:0000256" key="1">
    <source>
        <dbReference type="SAM" id="MobiDB-lite"/>
    </source>
</evidence>
<proteinExistence type="predicted"/>
<dbReference type="Proteomes" id="UP000054567">
    <property type="component" value="Unassembled WGS sequence"/>
</dbReference>
<dbReference type="VEuPathDB" id="FungiDB:CPAG_04837"/>
<reference evidence="2 3" key="1">
    <citation type="submission" date="2007-06" db="EMBL/GenBank/DDBJ databases">
        <title>The Genome Sequence of Coccidioides posadasii RMSCC_3488.</title>
        <authorList>
            <consortium name="Coccidioides Genome Resources Consortium"/>
            <consortium name="The Broad Institute Genome Sequencing Platform"/>
            <person name="Henn M.R."/>
            <person name="Sykes S."/>
            <person name="Young S."/>
            <person name="Jaffe D."/>
            <person name="Berlin A."/>
            <person name="Alvarez P."/>
            <person name="Butler J."/>
            <person name="Gnerre S."/>
            <person name="Grabherr M."/>
            <person name="Mauceli E."/>
            <person name="Brockman W."/>
            <person name="Kodira C."/>
            <person name="Alvarado L."/>
            <person name="Zeng Q."/>
            <person name="Crawford M."/>
            <person name="Antoine C."/>
            <person name="Devon K."/>
            <person name="Galgiani J."/>
            <person name="Orsborn K."/>
            <person name="Lewis M.L."/>
            <person name="Nusbaum C."/>
            <person name="Galagan J."/>
            <person name="Birren B."/>
        </authorList>
    </citation>
    <scope>NUCLEOTIDE SEQUENCE [LARGE SCALE GENOMIC DNA]</scope>
    <source>
        <strain evidence="2 3">RMSCC 3488</strain>
    </source>
</reference>